<keyword evidence="2" id="KW-0670">Pyruvate</keyword>
<evidence type="ECO:0000313" key="3">
    <source>
        <dbReference type="Proteomes" id="UP000283374"/>
    </source>
</evidence>
<protein>
    <submittedName>
        <fullName evidence="2">Maleylpyruvate isomerase family mycothiol-dependent enzyme</fullName>
    </submittedName>
</protein>
<sequence length="221" mass="23865">MTPEDLLAGNAALLARAEQLTEAEAHASIALPGWTRAHVLTHLGHLSAAFARQARYAQRGEQIEVYDGGRPARDAAIELGAGRALPDILDGVRAGFAELSDAWGALSDADWSLPCAYRDSDLHATRLCWWRELEVHWVDLEIGRTAADWSLATSGHLVDWLLVRIPTAAELTASDTGRTWTTEGDSPVPITGPQHALAEWLAGRSSGDDLTGPLPLLDPWP</sequence>
<dbReference type="InterPro" id="IPR034660">
    <property type="entry name" value="DinB/YfiT-like"/>
</dbReference>
<keyword evidence="3" id="KW-1185">Reference proteome</keyword>
<dbReference type="SUPFAM" id="SSF109854">
    <property type="entry name" value="DinB/YfiT-like putative metalloenzymes"/>
    <property type="match status" value="1"/>
</dbReference>
<dbReference type="RefSeq" id="WP_118768195.1">
    <property type="nucleotide sequence ID" value="NZ_QWKP01000216.1"/>
</dbReference>
<dbReference type="SUPFAM" id="SSF55718">
    <property type="entry name" value="SCP-like"/>
    <property type="match status" value="1"/>
</dbReference>
<dbReference type="GO" id="GO:0016853">
    <property type="term" value="F:isomerase activity"/>
    <property type="evidence" value="ECO:0007669"/>
    <property type="project" value="UniProtKB-KW"/>
</dbReference>
<dbReference type="InterPro" id="IPR017517">
    <property type="entry name" value="Maleyloyr_isom"/>
</dbReference>
<gene>
    <name evidence="2" type="ORF">D1825_14880</name>
</gene>
<dbReference type="InterPro" id="IPR024344">
    <property type="entry name" value="MDMPI_metal-binding"/>
</dbReference>
<dbReference type="InterPro" id="IPR036527">
    <property type="entry name" value="SCP2_sterol-bd_dom_sf"/>
</dbReference>
<dbReference type="NCBIfam" id="TIGR03083">
    <property type="entry name" value="maleylpyruvate isomerase family mycothiol-dependent enzyme"/>
    <property type="match status" value="1"/>
</dbReference>
<dbReference type="EMBL" id="QWKP01000216">
    <property type="protein sequence ID" value="RHA38182.1"/>
    <property type="molecule type" value="Genomic_DNA"/>
</dbReference>
<dbReference type="Pfam" id="PF11716">
    <property type="entry name" value="MDMPI_N"/>
    <property type="match status" value="1"/>
</dbReference>
<accession>A0A413RIJ5</accession>
<organism evidence="2 3">
    <name type="scientific">Cellulomonas rhizosphaerae</name>
    <dbReference type="NCBI Taxonomy" id="2293719"/>
    <lineage>
        <taxon>Bacteria</taxon>
        <taxon>Bacillati</taxon>
        <taxon>Actinomycetota</taxon>
        <taxon>Actinomycetes</taxon>
        <taxon>Micrococcales</taxon>
        <taxon>Cellulomonadaceae</taxon>
        <taxon>Cellulomonas</taxon>
    </lineage>
</organism>
<keyword evidence="2" id="KW-0413">Isomerase</keyword>
<name>A0A413RIJ5_9CELL</name>
<dbReference type="GO" id="GO:0046872">
    <property type="term" value="F:metal ion binding"/>
    <property type="evidence" value="ECO:0007669"/>
    <property type="project" value="InterPro"/>
</dbReference>
<proteinExistence type="predicted"/>
<dbReference type="OrthoDB" id="5118203at2"/>
<feature type="domain" description="Mycothiol-dependent maleylpyruvate isomerase metal-binding" evidence="1">
    <location>
        <begin position="8"/>
        <end position="141"/>
    </location>
</feature>
<reference evidence="2 3" key="1">
    <citation type="submission" date="2018-08" db="EMBL/GenBank/DDBJ databases">
        <title>Cellulomonas rhizosphaerae sp. nov., a novel actinomycete isolated from soil.</title>
        <authorList>
            <person name="Tian Y."/>
        </authorList>
    </citation>
    <scope>NUCLEOTIDE SEQUENCE [LARGE SCALE GENOMIC DNA]</scope>
    <source>
        <strain evidence="2 3">NEAU-TCZ24</strain>
    </source>
</reference>
<dbReference type="AlphaFoldDB" id="A0A413RIJ5"/>
<dbReference type="Proteomes" id="UP000283374">
    <property type="component" value="Unassembled WGS sequence"/>
</dbReference>
<evidence type="ECO:0000313" key="2">
    <source>
        <dbReference type="EMBL" id="RHA38182.1"/>
    </source>
</evidence>
<evidence type="ECO:0000259" key="1">
    <source>
        <dbReference type="Pfam" id="PF11716"/>
    </source>
</evidence>
<dbReference type="Gene3D" id="1.20.120.450">
    <property type="entry name" value="dinb family like domain"/>
    <property type="match status" value="1"/>
</dbReference>
<comment type="caution">
    <text evidence="2">The sequence shown here is derived from an EMBL/GenBank/DDBJ whole genome shotgun (WGS) entry which is preliminary data.</text>
</comment>